<evidence type="ECO:0000313" key="3">
    <source>
        <dbReference type="EMBL" id="MVO98630.1"/>
    </source>
</evidence>
<evidence type="ECO:0000259" key="2">
    <source>
        <dbReference type="Pfam" id="PF00296"/>
    </source>
</evidence>
<dbReference type="Gene3D" id="3.20.20.30">
    <property type="entry name" value="Luciferase-like domain"/>
    <property type="match status" value="1"/>
</dbReference>
<reference evidence="3 4" key="1">
    <citation type="journal article" date="2019" name="Microorganisms">
        <title>Paenibacillus lutrae sp. nov., A Chitinolytic Species Isolated from A River Otter in Castril Natural Park, Granada, Spain.</title>
        <authorList>
            <person name="Rodriguez M."/>
            <person name="Reina J.C."/>
            <person name="Bejar V."/>
            <person name="Llamas I."/>
        </authorList>
    </citation>
    <scope>NUCLEOTIDE SEQUENCE [LARGE SCALE GENOMIC DNA]</scope>
    <source>
        <strain evidence="3 4">N10</strain>
    </source>
</reference>
<dbReference type="InterPro" id="IPR050564">
    <property type="entry name" value="F420-G6PD/mer"/>
</dbReference>
<dbReference type="InterPro" id="IPR036661">
    <property type="entry name" value="Luciferase-like_sf"/>
</dbReference>
<evidence type="ECO:0000256" key="1">
    <source>
        <dbReference type="ARBA" id="ARBA00023002"/>
    </source>
</evidence>
<dbReference type="PANTHER" id="PTHR43244:SF1">
    <property type="entry name" value="5,10-METHYLENETETRAHYDROMETHANOPTERIN REDUCTASE"/>
    <property type="match status" value="1"/>
</dbReference>
<dbReference type="SUPFAM" id="SSF51679">
    <property type="entry name" value="Bacterial luciferase-like"/>
    <property type="match status" value="1"/>
</dbReference>
<comment type="caution">
    <text evidence="3">The sequence shown here is derived from an EMBL/GenBank/DDBJ whole genome shotgun (WGS) entry which is preliminary data.</text>
</comment>
<keyword evidence="4" id="KW-1185">Reference proteome</keyword>
<dbReference type="InterPro" id="IPR024011">
    <property type="entry name" value="Biosynth_lucif-like_mOase_dom"/>
</dbReference>
<evidence type="ECO:0000313" key="4">
    <source>
        <dbReference type="Proteomes" id="UP000490800"/>
    </source>
</evidence>
<dbReference type="EMBL" id="RHLK01000002">
    <property type="protein sequence ID" value="MVO98630.1"/>
    <property type="molecule type" value="Genomic_DNA"/>
</dbReference>
<dbReference type="Pfam" id="PF00296">
    <property type="entry name" value="Bac_luciferase"/>
    <property type="match status" value="1"/>
</dbReference>
<feature type="domain" description="Luciferase-like" evidence="2">
    <location>
        <begin position="1"/>
        <end position="311"/>
    </location>
</feature>
<dbReference type="GO" id="GO:0016705">
    <property type="term" value="F:oxidoreductase activity, acting on paired donors, with incorporation or reduction of molecular oxygen"/>
    <property type="evidence" value="ECO:0007669"/>
    <property type="project" value="InterPro"/>
</dbReference>
<sequence length="349" mass="39156">MDFSLFFFSSSDDQSNTDKYKLVLEGAKFADQNKFKAVWTPERHFHPFGGIFPNSSVLSAALAMITQEVQIRAGSVVSPLHHTARIVEDWSLVDNLSGGRVGVSFATGWHADDFLIKPDHFEDKSSHMLEQIKQARELWSGKSLSFPNGENKQAEVKTYPRPIQGTLPVWITTSGREESFVNAGRLGTHVLTHLLYQDVDMLERHIKAYRKSLQENGFDADAGCVTVMVHTFVGKNLEEVKQTVKEPFLNYLTTSIDLMQALNMNGKKSNDPKMMETMLNLIFERYWSSAALFGTPESCSKFAEKLVAIGVNEIACLIDFGVETNAVLDSLNELVILKEKVNHHFTAMS</sequence>
<organism evidence="3 4">
    <name type="scientific">Paenibacillus lutrae</name>
    <dbReference type="NCBI Taxonomy" id="2078573"/>
    <lineage>
        <taxon>Bacteria</taxon>
        <taxon>Bacillati</taxon>
        <taxon>Bacillota</taxon>
        <taxon>Bacilli</taxon>
        <taxon>Bacillales</taxon>
        <taxon>Paenibacillaceae</taxon>
        <taxon>Paenibacillus</taxon>
    </lineage>
</organism>
<proteinExistence type="predicted"/>
<keyword evidence="1" id="KW-0560">Oxidoreductase</keyword>
<name>A0A7X3FFG7_9BACL</name>
<gene>
    <name evidence="3" type="ORF">EDM21_03615</name>
</gene>
<dbReference type="Proteomes" id="UP000490800">
    <property type="component" value="Unassembled WGS sequence"/>
</dbReference>
<accession>A0A7X3FFG7</accession>
<dbReference type="PANTHER" id="PTHR43244">
    <property type="match status" value="1"/>
</dbReference>
<dbReference type="NCBIfam" id="TIGR04020">
    <property type="entry name" value="seco_metab_LLM"/>
    <property type="match status" value="1"/>
</dbReference>
<dbReference type="InterPro" id="IPR011251">
    <property type="entry name" value="Luciferase-like_dom"/>
</dbReference>
<protein>
    <submittedName>
        <fullName evidence="3">LLM class flavin-dependent oxidoreductase</fullName>
    </submittedName>
</protein>
<dbReference type="AlphaFoldDB" id="A0A7X3FFG7"/>